<organism evidence="8 9">
    <name type="scientific">Tilletia caries</name>
    <name type="common">wheat bunt fungus</name>
    <dbReference type="NCBI Taxonomy" id="13290"/>
    <lineage>
        <taxon>Eukaryota</taxon>
        <taxon>Fungi</taxon>
        <taxon>Dikarya</taxon>
        <taxon>Basidiomycota</taxon>
        <taxon>Ustilaginomycotina</taxon>
        <taxon>Exobasidiomycetes</taxon>
        <taxon>Tilletiales</taxon>
        <taxon>Tilletiaceae</taxon>
        <taxon>Tilletia</taxon>
    </lineage>
</organism>
<evidence type="ECO:0000256" key="2">
    <source>
        <dbReference type="ARBA" id="ARBA00007907"/>
    </source>
</evidence>
<dbReference type="AlphaFoldDB" id="A0A177VC15"/>
<reference evidence="8" key="1">
    <citation type="submission" date="2016-04" db="EMBL/GenBank/DDBJ databases">
        <authorList>
            <person name="Nguyen H.D."/>
            <person name="Kesanakurti P."/>
            <person name="Cullis J."/>
            <person name="Levesque C.A."/>
            <person name="Hambleton S."/>
        </authorList>
    </citation>
    <scope>NUCLEOTIDE SEQUENCE</scope>
    <source>
        <strain evidence="8">DAOMC 238032</strain>
    </source>
</reference>
<dbReference type="SUPFAM" id="SSF55681">
    <property type="entry name" value="Class II aaRS and biotin synthetases"/>
    <property type="match status" value="1"/>
</dbReference>
<dbReference type="PANTHER" id="PTHR10993">
    <property type="entry name" value="OCTANOYLTRANSFERASE"/>
    <property type="match status" value="1"/>
</dbReference>
<comment type="caution">
    <text evidence="8">The sequence shown here is derived from an EMBL/GenBank/DDBJ whole genome shotgun (WGS) entry which is preliminary data.</text>
</comment>
<keyword evidence="5" id="KW-0012">Acyltransferase</keyword>
<dbReference type="InterPro" id="IPR004143">
    <property type="entry name" value="BPL_LPL_catalytic"/>
</dbReference>
<dbReference type="InterPro" id="IPR020605">
    <property type="entry name" value="Octanoyltransferase_CS"/>
</dbReference>
<dbReference type="UniPathway" id="UPA00538">
    <property type="reaction ID" value="UER00592"/>
</dbReference>
<dbReference type="Pfam" id="PF21948">
    <property type="entry name" value="LplA-B_cat"/>
    <property type="match status" value="1"/>
</dbReference>
<evidence type="ECO:0000313" key="9">
    <source>
        <dbReference type="Proteomes" id="UP000077671"/>
    </source>
</evidence>
<dbReference type="PANTHER" id="PTHR10993:SF7">
    <property type="entry name" value="LIPOYLTRANSFERASE 2, MITOCHONDRIAL-RELATED"/>
    <property type="match status" value="1"/>
</dbReference>
<evidence type="ECO:0000256" key="3">
    <source>
        <dbReference type="ARBA" id="ARBA00012334"/>
    </source>
</evidence>
<dbReference type="InterPro" id="IPR000544">
    <property type="entry name" value="Octanoyltransferase"/>
</dbReference>
<keyword evidence="10" id="KW-1185">Reference proteome</keyword>
<evidence type="ECO:0000256" key="5">
    <source>
        <dbReference type="ARBA" id="ARBA00023315"/>
    </source>
</evidence>
<dbReference type="NCBIfam" id="TIGR00214">
    <property type="entry name" value="lipB"/>
    <property type="match status" value="1"/>
</dbReference>
<name>A0A177VC15_9BASI</name>
<protein>
    <recommendedName>
        <fullName evidence="3">lipoyl(octanoyl) transferase</fullName>
        <ecNumber evidence="3">2.3.1.181</ecNumber>
    </recommendedName>
</protein>
<comment type="pathway">
    <text evidence="1">Protein modification; protein lipoylation via endogenous pathway; protein N(6)-(lipoyl)lysine from octanoyl-[acyl-carrier-protein]: step 1/2.</text>
</comment>
<evidence type="ECO:0000313" key="10">
    <source>
        <dbReference type="Proteomes" id="UP000836402"/>
    </source>
</evidence>
<dbReference type="Proteomes" id="UP000077671">
    <property type="component" value="Unassembled WGS sequence"/>
</dbReference>
<dbReference type="Gene3D" id="3.30.930.10">
    <property type="entry name" value="Bira Bifunctional Protein, Domain 2"/>
    <property type="match status" value="1"/>
</dbReference>
<dbReference type="EMBL" id="CAJHJG010006515">
    <property type="protein sequence ID" value="CAD6957758.1"/>
    <property type="molecule type" value="Genomic_DNA"/>
</dbReference>
<gene>
    <name evidence="8" type="ORF">A4X03_0g1113</name>
    <name evidence="7" type="ORF">JKIAZH3_G8387</name>
</gene>
<evidence type="ECO:0000313" key="7">
    <source>
        <dbReference type="EMBL" id="CAD6957758.1"/>
    </source>
</evidence>
<keyword evidence="4" id="KW-0808">Transferase</keyword>
<dbReference type="PROSITE" id="PS51733">
    <property type="entry name" value="BPL_LPL_CATALYTIC"/>
    <property type="match status" value="1"/>
</dbReference>
<dbReference type="PROSITE" id="PS01313">
    <property type="entry name" value="LIPB"/>
    <property type="match status" value="1"/>
</dbReference>
<dbReference type="Proteomes" id="UP000836402">
    <property type="component" value="Unassembled WGS sequence"/>
</dbReference>
<feature type="domain" description="BPL/LPL catalytic" evidence="6">
    <location>
        <begin position="88"/>
        <end position="281"/>
    </location>
</feature>
<reference evidence="7" key="3">
    <citation type="submission" date="2020-10" db="EMBL/GenBank/DDBJ databases">
        <authorList>
            <person name="Sedaghatjoo S."/>
        </authorList>
    </citation>
    <scope>NUCLEOTIDE SEQUENCE</scope>
    <source>
        <strain evidence="7">AZH3</strain>
    </source>
</reference>
<comment type="similarity">
    <text evidence="2">Belongs to the LipB family.</text>
</comment>
<dbReference type="GO" id="GO:0009249">
    <property type="term" value="P:protein lipoylation"/>
    <property type="evidence" value="ECO:0007669"/>
    <property type="project" value="InterPro"/>
</dbReference>
<dbReference type="EC" id="2.3.1.181" evidence="3"/>
<sequence>MAALAAAAAAACPTSLQTLAASSSLSPIKVLRIPHLVPYNLGTALQEHLYQRRLDARAFVRELPSPSPASRIDAAGRGRGREALAREVANTDHLLLLQHAPVFTEGKRQKEMDQELSNACRKLGVDYVLARRGGLITYHGVGQITGYPSLDLAPMQLSVKCYVSYLETLFRTLLASDRYNLPTVEPPDGHTGVWADDYHKIVALGVQVRHRLTLDGFGFNISSAPLDFFSMIVACGIQGRFMTTLWTELGKKAAGGGKLPSAEEAERIWAANPDLRPSVADMMSVVAEHFGLQFGRRMEDVREEEAQYEVESTSQWMDENGKPALKLKSITLYGERIDLLVPP</sequence>
<reference evidence="8" key="2">
    <citation type="journal article" date="2019" name="IMA Fungus">
        <title>Genome sequencing and comparison of five Tilletia species to identify candidate genes for the detection of regulated species infecting wheat.</title>
        <authorList>
            <person name="Nguyen H.D.T."/>
            <person name="Sultana T."/>
            <person name="Kesanakurti P."/>
            <person name="Hambleton S."/>
        </authorList>
    </citation>
    <scope>NUCLEOTIDE SEQUENCE</scope>
    <source>
        <strain evidence="8">DAOMC 238032</strain>
    </source>
</reference>
<evidence type="ECO:0000313" key="8">
    <source>
        <dbReference type="EMBL" id="KAE8264216.1"/>
    </source>
</evidence>
<evidence type="ECO:0000256" key="4">
    <source>
        <dbReference type="ARBA" id="ARBA00022679"/>
    </source>
</evidence>
<evidence type="ECO:0000256" key="1">
    <source>
        <dbReference type="ARBA" id="ARBA00004821"/>
    </source>
</evidence>
<dbReference type="GO" id="GO:0033819">
    <property type="term" value="F:lipoyl(octanoyl) transferase activity"/>
    <property type="evidence" value="ECO:0007669"/>
    <property type="project" value="UniProtKB-EC"/>
</dbReference>
<accession>A0A177VC15</accession>
<evidence type="ECO:0000259" key="6">
    <source>
        <dbReference type="PROSITE" id="PS51733"/>
    </source>
</evidence>
<dbReference type="EMBL" id="LWDD02000082">
    <property type="protein sequence ID" value="KAE8264216.1"/>
    <property type="molecule type" value="Genomic_DNA"/>
</dbReference>
<dbReference type="InterPro" id="IPR045864">
    <property type="entry name" value="aa-tRNA-synth_II/BPL/LPL"/>
</dbReference>
<proteinExistence type="inferred from homology"/>